<dbReference type="AlphaFoldDB" id="A0A7I7U9S8"/>
<organism evidence="2 3">
    <name type="scientific">Mycolicibacterium parafortuitum</name>
    <name type="common">Mycobacterium parafortuitum</name>
    <dbReference type="NCBI Taxonomy" id="39692"/>
    <lineage>
        <taxon>Bacteria</taxon>
        <taxon>Bacillati</taxon>
        <taxon>Actinomycetota</taxon>
        <taxon>Actinomycetes</taxon>
        <taxon>Mycobacteriales</taxon>
        <taxon>Mycobacteriaceae</taxon>
        <taxon>Mycolicibacterium</taxon>
    </lineage>
</organism>
<dbReference type="EMBL" id="AP022598">
    <property type="protein sequence ID" value="BBY77329.1"/>
    <property type="molecule type" value="Genomic_DNA"/>
</dbReference>
<dbReference type="Gene3D" id="1.10.3210.10">
    <property type="entry name" value="Hypothetical protein af1432"/>
    <property type="match status" value="1"/>
</dbReference>
<feature type="domain" description="HD" evidence="1">
    <location>
        <begin position="37"/>
        <end position="124"/>
    </location>
</feature>
<gene>
    <name evidence="2" type="ORF">MPRF_42280</name>
</gene>
<dbReference type="PANTHER" id="PTHR35569:SF1">
    <property type="entry name" value="CYANAMIDE HYDRATASE DDI2-RELATED"/>
    <property type="match status" value="1"/>
</dbReference>
<accession>A0A7I7U9S8</accession>
<evidence type="ECO:0000313" key="3">
    <source>
        <dbReference type="Proteomes" id="UP000466554"/>
    </source>
</evidence>
<reference evidence="2 3" key="1">
    <citation type="journal article" date="2019" name="Emerg. Microbes Infect.">
        <title>Comprehensive subspecies identification of 175 nontuberculous mycobacteria species based on 7547 genomic profiles.</title>
        <authorList>
            <person name="Matsumoto Y."/>
            <person name="Kinjo T."/>
            <person name="Motooka D."/>
            <person name="Nabeya D."/>
            <person name="Jung N."/>
            <person name="Uechi K."/>
            <person name="Horii T."/>
            <person name="Iida T."/>
            <person name="Fujita J."/>
            <person name="Nakamura S."/>
        </authorList>
    </citation>
    <scope>NUCLEOTIDE SEQUENCE [LARGE SCALE GENOMIC DNA]</scope>
    <source>
        <strain evidence="2 3">JCM 6367</strain>
    </source>
</reference>
<proteinExistence type="predicted"/>
<name>A0A7I7U9S8_MYCPF</name>
<dbReference type="Pfam" id="PF01966">
    <property type="entry name" value="HD"/>
    <property type="match status" value="1"/>
</dbReference>
<sequence>MVAGMTDAAVTRWNLPDSDICSAAMRLLYDVSPAFLADHCVRSFVFGRELAAARGLRGGIDYDEELVFLACALHDLGLTDYGEGDQRFEVDGADAAARFLRDRAVAEDRVTPVWQAIALHTSLGVAHRFGPVQAVSFLGITLDIDGRERDALPPGFADRVHAQWPRDDLGYAIAHRVARGIAAKPDKAPPFSFPAHIHQLVNGGPPMTFWDVVDNAPWGDRARPLPC</sequence>
<dbReference type="PANTHER" id="PTHR35569">
    <property type="entry name" value="CYANAMIDE HYDRATASE DDI2-RELATED"/>
    <property type="match status" value="1"/>
</dbReference>
<dbReference type="InterPro" id="IPR006674">
    <property type="entry name" value="HD_domain"/>
</dbReference>
<dbReference type="Proteomes" id="UP000466554">
    <property type="component" value="Chromosome"/>
</dbReference>
<protein>
    <recommendedName>
        <fullName evidence="1">HD domain-containing protein</fullName>
    </recommendedName>
</protein>
<evidence type="ECO:0000259" key="1">
    <source>
        <dbReference type="Pfam" id="PF01966"/>
    </source>
</evidence>
<dbReference type="SUPFAM" id="SSF109604">
    <property type="entry name" value="HD-domain/PDEase-like"/>
    <property type="match status" value="1"/>
</dbReference>
<evidence type="ECO:0000313" key="2">
    <source>
        <dbReference type="EMBL" id="BBY77329.1"/>
    </source>
</evidence>